<dbReference type="EMBL" id="MN740617">
    <property type="protein sequence ID" value="QHU35954.1"/>
    <property type="molecule type" value="Genomic_DNA"/>
</dbReference>
<proteinExistence type="predicted"/>
<dbReference type="AlphaFoldDB" id="A0A6C0M297"/>
<evidence type="ECO:0000313" key="1">
    <source>
        <dbReference type="EMBL" id="QHU35954.1"/>
    </source>
</evidence>
<reference evidence="1" key="1">
    <citation type="journal article" date="2020" name="Nature">
        <title>Giant virus diversity and host interactions through global metagenomics.</title>
        <authorList>
            <person name="Schulz F."/>
            <person name="Roux S."/>
            <person name="Paez-Espino D."/>
            <person name="Jungbluth S."/>
            <person name="Walsh D.A."/>
            <person name="Denef V.J."/>
            <person name="McMahon K.D."/>
            <person name="Konstantinidis K.T."/>
            <person name="Eloe-Fadrosh E.A."/>
            <person name="Kyrpides N.C."/>
            <person name="Woyke T."/>
        </authorList>
    </citation>
    <scope>NUCLEOTIDE SEQUENCE</scope>
    <source>
        <strain evidence="1">GVMAG-S-1035085-51</strain>
    </source>
</reference>
<organism evidence="1">
    <name type="scientific">viral metagenome</name>
    <dbReference type="NCBI Taxonomy" id="1070528"/>
    <lineage>
        <taxon>unclassified sequences</taxon>
        <taxon>metagenomes</taxon>
        <taxon>organismal metagenomes</taxon>
    </lineage>
</organism>
<accession>A0A6C0M297</accession>
<protein>
    <recommendedName>
        <fullName evidence="2">Glycosyltransferase</fullName>
    </recommendedName>
</protein>
<evidence type="ECO:0008006" key="2">
    <source>
        <dbReference type="Google" id="ProtNLM"/>
    </source>
</evidence>
<sequence>MGCFSVSPKIDNYIYIVLPYFNFCKYDNRKRLFIEFIERIKHVNGIRLVVSEGKLSTDNFDLPEQIPGVYKHFQFVYNNVLWLKENLINLATRKLPDTWKYMAWIDADITFVNDHWVDDAIKAFRKYDVIYLWETCVNLGKNGDACDKPDKSFGYMSINSKQPYHPKAKYGFWHPGYAVACTRKAFDKMCGLIDFAILGSGDRHMALALIGKVEWSAPGNIHEGYLVRLKAFQERCSGLQLGYIQGTIVHHWHGDKADRKYVERWDILTKGKYNPQNDLRKNNLGLIELTVDGKRLEPPIQDYFKGRNEDGKAIVI</sequence>
<name>A0A6C0M297_9ZZZZ</name>